<proteinExistence type="predicted"/>
<evidence type="ECO:0000313" key="4">
    <source>
        <dbReference type="WormBase" id="Bm1817"/>
    </source>
</evidence>
<organism evidence="3">
    <name type="scientific">Brugia malayi</name>
    <name type="common">Filarial nematode worm</name>
    <dbReference type="NCBI Taxonomy" id="6279"/>
    <lineage>
        <taxon>Eukaryota</taxon>
        <taxon>Metazoa</taxon>
        <taxon>Ecdysozoa</taxon>
        <taxon>Nematoda</taxon>
        <taxon>Chromadorea</taxon>
        <taxon>Rhabditida</taxon>
        <taxon>Spirurina</taxon>
        <taxon>Spiruromorpha</taxon>
        <taxon>Filarioidea</taxon>
        <taxon>Onchocercidae</taxon>
        <taxon>Brugia</taxon>
    </lineage>
</organism>
<dbReference type="PANTHER" id="PTHR21780:SF0">
    <property type="entry name" value="TRANSMEMBRANE PROTEIN 209"/>
    <property type="match status" value="1"/>
</dbReference>
<reference evidence="3" key="2">
    <citation type="submission" date="2012-12" db="EMBL/GenBank/DDBJ databases">
        <authorList>
            <person name="Gao Y.W."/>
            <person name="Fan S.T."/>
            <person name="Sun H.T."/>
            <person name="Wang Z."/>
            <person name="Gao X.L."/>
            <person name="Li Y.G."/>
            <person name="Wang T.C."/>
            <person name="Zhang K."/>
            <person name="Xu W.W."/>
            <person name="Yu Z.J."/>
            <person name="Xia X.Z."/>
        </authorList>
    </citation>
    <scope>NUCLEOTIDE SEQUENCE</scope>
    <source>
        <strain evidence="3">FR3</strain>
    </source>
</reference>
<name>A0A0I9N574_BRUMA</name>
<evidence type="ECO:0000313" key="3">
    <source>
        <dbReference type="EMBL" id="CTP81219.1"/>
    </source>
</evidence>
<dbReference type="PANTHER" id="PTHR21780">
    <property type="entry name" value="TRANSMEMBRANE PROTEIN 209"/>
    <property type="match status" value="1"/>
</dbReference>
<dbReference type="WormBase" id="Bm1817">
    <property type="protein sequence ID" value="BM46611"/>
    <property type="gene ID" value="WBGene00222078"/>
</dbReference>
<dbReference type="Pfam" id="PF09786">
    <property type="entry name" value="CytochromB561_N"/>
    <property type="match status" value="1"/>
</dbReference>
<dbReference type="GO" id="GO:2000640">
    <property type="term" value="P:positive regulation of SREBP signaling pathway"/>
    <property type="evidence" value="ECO:0007669"/>
    <property type="project" value="InterPro"/>
</dbReference>
<dbReference type="InterPro" id="IPR019176">
    <property type="entry name" value="Cytochrome_B561-rel"/>
</dbReference>
<dbReference type="EMBL" id="LN856952">
    <property type="protein sequence ID" value="CTP81219.1"/>
    <property type="molecule type" value="Genomic_DNA"/>
</dbReference>
<protein>
    <submittedName>
        <fullName evidence="3">Bm1817</fullName>
    </submittedName>
</protein>
<dbReference type="InterPro" id="IPR019352">
    <property type="entry name" value="SPRING1"/>
</dbReference>
<dbReference type="OMA" id="NGINLAC"/>
<gene>
    <name evidence="3 4" type="ORF">Bm1817</name>
    <name evidence="3" type="ORF">BM_Bm1817</name>
</gene>
<keyword evidence="2" id="KW-0472">Membrane</keyword>
<evidence type="ECO:0000256" key="2">
    <source>
        <dbReference type="SAM" id="Phobius"/>
    </source>
</evidence>
<evidence type="ECO:0000256" key="1">
    <source>
        <dbReference type="SAM" id="MobiDB-lite"/>
    </source>
</evidence>
<reference evidence="3" key="1">
    <citation type="journal article" date="2007" name="Science">
        <title>Draft genome of the filarial nematode parasite Brugia malayi.</title>
        <authorList>
            <person name="Ghedin E."/>
            <person name="Wang S."/>
            <person name="Spiro D."/>
            <person name="Caler E."/>
            <person name="Zhao Q."/>
            <person name="Crabtree J."/>
            <person name="Allen J.E."/>
            <person name="Delcher A.L."/>
            <person name="Guiliano D.B."/>
            <person name="Miranda-Saavedra D."/>
            <person name="Angiuoli S.V."/>
            <person name="Creasy T."/>
            <person name="Amedeo P."/>
            <person name="Haas B."/>
            <person name="El-Sayed N.M."/>
            <person name="Wortman J.R."/>
            <person name="Feldblyum T."/>
            <person name="Tallon L."/>
            <person name="Schatz M."/>
            <person name="Shumway M."/>
            <person name="Koo H."/>
            <person name="Salzberg S.L."/>
            <person name="Schobel S."/>
            <person name="Pertea M."/>
            <person name="Pop M."/>
            <person name="White O."/>
            <person name="Barton G.J."/>
            <person name="Carlow C.K."/>
            <person name="Crawford M.J."/>
            <person name="Daub J."/>
            <person name="Dimmic M.W."/>
            <person name="Estes C.F."/>
            <person name="Foster J.M."/>
            <person name="Ganatra M."/>
            <person name="Gregory W.F."/>
            <person name="Johnson N.M."/>
            <person name="Jin J."/>
            <person name="Komuniecki R."/>
            <person name="Korf I."/>
            <person name="Kumar S."/>
            <person name="Laney S."/>
            <person name="Li B.W."/>
            <person name="Li W."/>
            <person name="Lindblom T.H."/>
            <person name="Lustigman S."/>
            <person name="Ma D."/>
            <person name="Maina C.V."/>
            <person name="Martin D.M."/>
            <person name="McCarter J.P."/>
            <person name="McReynolds L."/>
            <person name="Mitreva M."/>
            <person name="Nutman T.B."/>
            <person name="Parkinson J."/>
            <person name="Peregrin-Alvarez J.M."/>
            <person name="Poole C."/>
            <person name="Ren Q."/>
            <person name="Saunders L."/>
            <person name="Sluder A.E."/>
            <person name="Smith K."/>
            <person name="Stanke M."/>
            <person name="Unnasch T.R."/>
            <person name="Ware J."/>
            <person name="Wei A.D."/>
            <person name="Weil G."/>
            <person name="Williams D.J."/>
            <person name="Zhang Y."/>
            <person name="Williams S.A."/>
            <person name="Fraser-Liggett C."/>
            <person name="Slatko B."/>
            <person name="Blaxter M.L."/>
            <person name="Scott A.L."/>
        </authorList>
    </citation>
    <scope>NUCLEOTIDE SEQUENCE</scope>
    <source>
        <strain evidence="3">FR3</strain>
    </source>
</reference>
<feature type="region of interest" description="Disordered" evidence="1">
    <location>
        <begin position="631"/>
        <end position="670"/>
    </location>
</feature>
<dbReference type="GO" id="GO:0016020">
    <property type="term" value="C:membrane"/>
    <property type="evidence" value="ECO:0007669"/>
    <property type="project" value="TreeGrafter"/>
</dbReference>
<sequence>MSELSSRDMINRNTFPFRIQKKIVRKHGLHNWNEFVWIVDRQEWTTCGWNAQEGCKVYMRMAHDGSRLIIRSFRATHVLAFLFVFSLLYFVVESGLLAWIVQNALSISGQDIEEQMLDKYKLTAHRHIQWLADSTGRNTNAVNDSFVNSEGRACRNTIQGRTSVTDDRGYTCERAFLMSNGCCEVGTQSLRFSCVWCDLYTEKYTAKNDRVNIWASITSNTFGDGPVRALHVEMSHFFKCKGTRSLSVIMNSSCRHGTVLSTKNKLHLLLALEREAERTRLSQSWRQVIIWVLPTICFLFDIFALNCATCTSLISFLLRYDKAYSTTYVVEITALFICLLNLSVCFFEATKYSYRVTRGLPSEFTPQQVSARKITDQNGCNISLSQPNRNFIAQWLSALHFGNWSAQVPKNPFSSNYIRHNLTSSPVGSSFNSRKSGSAFGDSALFMHSTPLIDHHSSYVERHPGHSVPLSAKIGSRTSLRSRPTSSIQTNKQLEEYLRKSPGNNELLKNVTTSFSTSFGSFSSSKSERIIGISKPFRLSSSKNNSYEVGTAMYDDEQGRVTGDENSVVSLVTGSRIMVTDKRISLSPIPLNLIEVDNELAAGDGKGIASDGTDVARNVNNDSITFRVNHNAAKRSSKGGQGFTPPLLRRSENERRRHSSLSPHSHSGNQFSSVVQLNGIESSPIGKQIPITSSEILNQYRMDAEGFAVAERNLRSWICQTILRPLLVKIDEINAVFTKSHAHLHLKIGHSSVEALQTAASSKSDLLKSALPYILPYLKIHEKQSYLIKRCRELCADVCMKNYNWQGGGYELVERKEEGEQDYSPTERVWGPHLPTDAQLIWSWFSIYMDARMGTNPLISDIEMPFSSVFYLKKPAKPSPLQCMKKSFYIYQSSIHPPHFALVLDGGRERFEVDRGTRNLWRTILLFIQHIRLFNEGQLGSIKIDENGINLACVLE</sequence>
<dbReference type="Pfam" id="PF10218">
    <property type="entry name" value="SPRING1"/>
    <property type="match status" value="1"/>
</dbReference>
<accession>A0A0I9N574</accession>
<keyword evidence="2" id="KW-1133">Transmembrane helix</keyword>
<feature type="transmembrane region" description="Helical" evidence="2">
    <location>
        <begin position="328"/>
        <end position="349"/>
    </location>
</feature>
<feature type="transmembrane region" description="Helical" evidence="2">
    <location>
        <begin position="288"/>
        <end position="316"/>
    </location>
</feature>
<keyword evidence="2" id="KW-0812">Transmembrane</keyword>
<feature type="transmembrane region" description="Helical" evidence="2">
    <location>
        <begin position="78"/>
        <end position="101"/>
    </location>
</feature>
<dbReference type="AlphaFoldDB" id="A0A0I9N574"/>